<reference evidence="2 3" key="1">
    <citation type="journal article" date="2013" name="Science">
        <title>Pandoraviruses: amoeba viruses with genomes up to 2.5 Mb reaching that of parasitic eukaryotes.</title>
        <authorList>
            <person name="Philippe N."/>
            <person name="Legendre M."/>
            <person name="Doutre G."/>
            <person name="Coute Y."/>
            <person name="Poirot O."/>
            <person name="Lescot M."/>
            <person name="Arslan D."/>
            <person name="Seltzer V."/>
            <person name="Bertaux L."/>
            <person name="Bruley C."/>
            <person name="Garin J."/>
            <person name="Claverie J.M."/>
            <person name="Abergel C."/>
        </authorList>
    </citation>
    <scope>NUCLEOTIDE SEQUENCE [LARGE SCALE GENOMIC DNA]</scope>
</reference>
<dbReference type="RefSeq" id="YP_008438309.1">
    <property type="nucleotide sequence ID" value="NC_022098.1"/>
</dbReference>
<dbReference type="PANTHER" id="PTHR46586">
    <property type="entry name" value="ANKYRIN REPEAT-CONTAINING PROTEIN"/>
    <property type="match status" value="1"/>
</dbReference>
<dbReference type="Pfam" id="PF13637">
    <property type="entry name" value="Ank_4"/>
    <property type="match status" value="1"/>
</dbReference>
<keyword evidence="3" id="KW-1185">Reference proteome</keyword>
<proteinExistence type="predicted"/>
<dbReference type="Gene3D" id="1.25.40.20">
    <property type="entry name" value="Ankyrin repeat-containing domain"/>
    <property type="match status" value="2"/>
</dbReference>
<gene>
    <name evidence="2" type="ORF">psal_cds_1041</name>
</gene>
<dbReference type="KEGG" id="vg:16607022"/>
<dbReference type="PANTHER" id="PTHR46586:SF3">
    <property type="entry name" value="ANKYRIN REPEAT-CONTAINING PROTEIN"/>
    <property type="match status" value="1"/>
</dbReference>
<feature type="compositionally biased region" description="Basic residues" evidence="1">
    <location>
        <begin position="420"/>
        <end position="433"/>
    </location>
</feature>
<dbReference type="CDD" id="cd09917">
    <property type="entry name" value="F-box_SF"/>
    <property type="match status" value="1"/>
</dbReference>
<evidence type="ECO:0000313" key="3">
    <source>
        <dbReference type="Proteomes" id="UP000204584"/>
    </source>
</evidence>
<dbReference type="SUPFAM" id="SSF48403">
    <property type="entry name" value="Ankyrin repeat"/>
    <property type="match status" value="1"/>
</dbReference>
<dbReference type="GeneID" id="16607022"/>
<protein>
    <submittedName>
        <fullName evidence="2">Ankyrin repeat domain containing protein</fullName>
    </submittedName>
</protein>
<dbReference type="InterPro" id="IPR002110">
    <property type="entry name" value="Ankyrin_rpt"/>
</dbReference>
<evidence type="ECO:0000313" key="2">
    <source>
        <dbReference type="EMBL" id="AGO85235.1"/>
    </source>
</evidence>
<feature type="region of interest" description="Disordered" evidence="1">
    <location>
        <begin position="410"/>
        <end position="453"/>
    </location>
</feature>
<dbReference type="Proteomes" id="UP000204584">
    <property type="component" value="Segment"/>
</dbReference>
<dbReference type="InterPro" id="IPR036770">
    <property type="entry name" value="Ankyrin_rpt-contain_sf"/>
</dbReference>
<accession>S4W4G6</accession>
<evidence type="ECO:0000256" key="1">
    <source>
        <dbReference type="SAM" id="MobiDB-lite"/>
    </source>
</evidence>
<sequence>MKKQRLHGRPRKRRRTIDDRRSLAGVARGPAVIDMPNEVLHQILGLLDDCSFCAVRLAHRRFRVHTAGEIERLRQVPRWLRADRDQLCQQGNAVAVRALCDYGAPFSICHMAQAAASGRLDVVVLLHGYALCPTQGVLLETRSRGALDEIESMQDYFVTVDGRTIDSLGNAVHKSGRFGMAGTFGTTNIMNSAAAGGHLDVVEFLHANRTDGCTAHAMDGAAAGGHLDVVEFLHANRTEGCTPWAIVGAARGGHIDMVKWLYRNRPECAVPPHAALDAAARYGHMDVILFLHERAQVPLTQSAMNEAIAKGHCNVAAYLHSHGINKCRPEDMDEAAGNGHLNMIHFLQQAGIARCTSMAMTLAAQSVHLDVVTFLHDNRTEGCTKKALTSPNPQVVAFLRERYKVVSGEMVRIERDPGPKKRRSRNHRRRRPKGTPAPSKTQPQDSPLFFSAN</sequence>
<name>S4W4G6_9VIRU</name>
<dbReference type="InterPro" id="IPR052050">
    <property type="entry name" value="SecEffector_AnkRepeat"/>
</dbReference>
<dbReference type="EMBL" id="KC977571">
    <property type="protein sequence ID" value="AGO85235.1"/>
    <property type="molecule type" value="Genomic_DNA"/>
</dbReference>
<organism evidence="2 3">
    <name type="scientific">Pandoravirus salinus</name>
    <dbReference type="NCBI Taxonomy" id="1349410"/>
    <lineage>
        <taxon>Viruses</taxon>
        <taxon>Pandoravirus</taxon>
    </lineage>
</organism>